<dbReference type="GO" id="GO:0006355">
    <property type="term" value="P:regulation of DNA-templated transcription"/>
    <property type="evidence" value="ECO:0007669"/>
    <property type="project" value="InterPro"/>
</dbReference>
<reference evidence="2" key="1">
    <citation type="journal article" date="2014" name="Int. J. Syst. Evol. Microbiol.">
        <title>Complete genome sequence of Corynebacterium casei LMG S-19264T (=DSM 44701T), isolated from a smear-ripened cheese.</title>
        <authorList>
            <consortium name="US DOE Joint Genome Institute (JGI-PGF)"/>
            <person name="Walter F."/>
            <person name="Albersmeier A."/>
            <person name="Kalinowski J."/>
            <person name="Ruckert C."/>
        </authorList>
    </citation>
    <scope>NUCLEOTIDE SEQUENCE</scope>
    <source>
        <strain evidence="2">JCM 3313</strain>
    </source>
</reference>
<dbReference type="Proteomes" id="UP000639606">
    <property type="component" value="Unassembled WGS sequence"/>
</dbReference>
<gene>
    <name evidence="2" type="ORF">GCM10010185_13630</name>
</gene>
<evidence type="ECO:0000313" key="3">
    <source>
        <dbReference type="Proteomes" id="UP000639606"/>
    </source>
</evidence>
<evidence type="ECO:0000313" key="2">
    <source>
        <dbReference type="EMBL" id="GGP43318.1"/>
    </source>
</evidence>
<keyword evidence="3" id="KW-1185">Reference proteome</keyword>
<comment type="caution">
    <text evidence="2">The sequence shown here is derived from an EMBL/GenBank/DDBJ whole genome shotgun (WGS) entry which is preliminary data.</text>
</comment>
<feature type="compositionally biased region" description="Basic and acidic residues" evidence="1">
    <location>
        <begin position="1"/>
        <end position="17"/>
    </location>
</feature>
<evidence type="ECO:0000256" key="1">
    <source>
        <dbReference type="SAM" id="MobiDB-lite"/>
    </source>
</evidence>
<reference evidence="2" key="2">
    <citation type="submission" date="2020-09" db="EMBL/GenBank/DDBJ databases">
        <authorList>
            <person name="Sun Q."/>
            <person name="Ohkuma M."/>
        </authorList>
    </citation>
    <scope>NUCLEOTIDE SEQUENCE</scope>
    <source>
        <strain evidence="2">JCM 3313</strain>
    </source>
</reference>
<dbReference type="RefSeq" id="WP_189222187.1">
    <property type="nucleotide sequence ID" value="NZ_BMRG01000002.1"/>
</dbReference>
<feature type="region of interest" description="Disordered" evidence="1">
    <location>
        <begin position="1"/>
        <end position="26"/>
    </location>
</feature>
<accession>A0A918AIS0</accession>
<dbReference type="InterPro" id="IPR010985">
    <property type="entry name" value="Ribbon_hlx_hlx"/>
</dbReference>
<protein>
    <submittedName>
        <fullName evidence="2">Uncharacterized protein</fullName>
    </submittedName>
</protein>
<dbReference type="EMBL" id="BMRG01000002">
    <property type="protein sequence ID" value="GGP43318.1"/>
    <property type="molecule type" value="Genomic_DNA"/>
</dbReference>
<proteinExistence type="predicted"/>
<dbReference type="AlphaFoldDB" id="A0A918AIS0"/>
<sequence length="167" mass="18673">MSRIQDLRDYYDSHDTSESMEEGQWEVDTVDDPMVTTSLRLPKSLLDWVRERANAEHMKPSAWIRTLLERARDGDGSLEQRVDVLEQAILTVVGQRVPPPPSRSTGSNRSGVEGRQKRQRASTGKFVKVVASGKTFKGKRMPEIAAGVLNKVATGDRLTPRAKARSK</sequence>
<name>A0A918AIS0_9PSEU</name>
<dbReference type="SUPFAM" id="SSF47598">
    <property type="entry name" value="Ribbon-helix-helix"/>
    <property type="match status" value="1"/>
</dbReference>
<feature type="region of interest" description="Disordered" evidence="1">
    <location>
        <begin position="95"/>
        <end position="125"/>
    </location>
</feature>
<organism evidence="2 3">
    <name type="scientific">Saccharothrix coeruleofusca</name>
    <dbReference type="NCBI Taxonomy" id="33919"/>
    <lineage>
        <taxon>Bacteria</taxon>
        <taxon>Bacillati</taxon>
        <taxon>Actinomycetota</taxon>
        <taxon>Actinomycetes</taxon>
        <taxon>Pseudonocardiales</taxon>
        <taxon>Pseudonocardiaceae</taxon>
        <taxon>Saccharothrix</taxon>
    </lineage>
</organism>